<dbReference type="InterPro" id="IPR058922">
    <property type="entry name" value="WHD_DRP"/>
</dbReference>
<dbReference type="GO" id="GO:0042742">
    <property type="term" value="P:defense response to bacterium"/>
    <property type="evidence" value="ECO:0007669"/>
    <property type="project" value="UniProtKB-ARBA"/>
</dbReference>
<evidence type="ECO:0000259" key="3">
    <source>
        <dbReference type="Pfam" id="PF23559"/>
    </source>
</evidence>
<dbReference type="InterPro" id="IPR056789">
    <property type="entry name" value="LRR_R13L1-DRL21"/>
</dbReference>
<dbReference type="Gene3D" id="1.10.10.10">
    <property type="entry name" value="Winged helix-like DNA-binding domain superfamily/Winged helix DNA-binding domain"/>
    <property type="match status" value="1"/>
</dbReference>
<dbReference type="OrthoDB" id="685126at2759"/>
<evidence type="ECO:0000259" key="4">
    <source>
        <dbReference type="Pfam" id="PF25019"/>
    </source>
</evidence>
<dbReference type="SMR" id="A0A3B5YPR3"/>
<keyword evidence="1" id="KW-0677">Repeat</keyword>
<dbReference type="Pfam" id="PF25019">
    <property type="entry name" value="LRR_R13L1-DRL21"/>
    <property type="match status" value="1"/>
</dbReference>
<dbReference type="SUPFAM" id="SSF52058">
    <property type="entry name" value="L domain-like"/>
    <property type="match status" value="1"/>
</dbReference>
<dbReference type="GO" id="GO:0002758">
    <property type="term" value="P:innate immune response-activating signaling pathway"/>
    <property type="evidence" value="ECO:0007669"/>
    <property type="project" value="UniProtKB-ARBA"/>
</dbReference>
<protein>
    <recommendedName>
        <fullName evidence="7">NB-ARC domain-containing protein</fullName>
    </recommendedName>
</protein>
<evidence type="ECO:0000313" key="6">
    <source>
        <dbReference type="Proteomes" id="UP000019116"/>
    </source>
</evidence>
<sequence>MLKNDIMHAIWLSYQQLNPDIKRCVKYCNVFPKRSKLNKDELVHLWIAQGFIKTNCATEDMEDVAEGYVQELVSCSFVQPEEDDYSIKYITILDLLHDLLDEIVERDYFRIENARNQRGIVWKGDVPRDVCHLFVQNYDGELITKKILALENLRTLIIYVVEKDTPVEEKVIESVCNSLPKLRVLAVAFSREHHPITRPNKFSIPESISQLKHLCYLAFRTFKCTVILPSALAELHHIQLLDFGHHSQTSEFTTDNLTNLRYIMCQSVKCPNIGRLISLQALPCNTFTVRNVQGYEIKQLRDLNKLRGNLVINCLENVTSKEEALESNLAAKKRVKELSIRWTDGSARWCSPEVEAKVLEGMCPPADLETLMIEGYKGSRYPDWMVDQQNSGPKDLQNLELKTWSQPGPGPELEAFPHLRMLRLVDCSWVTLPGNMEHLTSLKHLDISLCWNIRLLPTLPRSLEYFYLSYCNDDFIKSCGTDGHPNCRKLEHVHQKEIIRMACKTVVPIAIVPLFFICKHYLRNIFDLLLLCLITSLHPFATH</sequence>
<evidence type="ECO:0000256" key="1">
    <source>
        <dbReference type="ARBA" id="ARBA00022737"/>
    </source>
</evidence>
<dbReference type="FunFam" id="1.10.10.10:FF:000322">
    <property type="entry name" value="Probable disease resistance protein At1g63360"/>
    <property type="match status" value="1"/>
</dbReference>
<feature type="domain" description="Disease resistance protein winged helix" evidence="3">
    <location>
        <begin position="30"/>
        <end position="99"/>
    </location>
</feature>
<name>A0A3B5YPR3_WHEAT</name>
<dbReference type="Pfam" id="PF23559">
    <property type="entry name" value="WHD_DRP"/>
    <property type="match status" value="1"/>
</dbReference>
<dbReference type="Gramene" id="TraesCAD_scaffold_012278_01G000700.1">
    <property type="protein sequence ID" value="TraesCAD_scaffold_012278_01G000700.1"/>
    <property type="gene ID" value="TraesCAD_scaffold_012278_01G000700"/>
</dbReference>
<reference evidence="5" key="1">
    <citation type="submission" date="2018-08" db="EMBL/GenBank/DDBJ databases">
        <authorList>
            <person name="Rossello M."/>
        </authorList>
    </citation>
    <scope>NUCLEOTIDE SEQUENCE [LARGE SCALE GENOMIC DNA]</scope>
    <source>
        <strain evidence="5">cv. Chinese Spring</strain>
    </source>
</reference>
<feature type="domain" description="R13L1/DRL21-like LRR repeat region" evidence="4">
    <location>
        <begin position="297"/>
        <end position="427"/>
    </location>
</feature>
<evidence type="ECO:0000256" key="2">
    <source>
        <dbReference type="ARBA" id="ARBA00022821"/>
    </source>
</evidence>
<reference evidence="5" key="2">
    <citation type="submission" date="2018-10" db="UniProtKB">
        <authorList>
            <consortium name="EnsemblPlants"/>
        </authorList>
    </citation>
    <scope>IDENTIFICATION</scope>
</reference>
<keyword evidence="6" id="KW-1185">Reference proteome</keyword>
<dbReference type="PANTHER" id="PTHR23155">
    <property type="entry name" value="DISEASE RESISTANCE PROTEIN RP"/>
    <property type="match status" value="1"/>
</dbReference>
<proteinExistence type="predicted"/>
<dbReference type="Gene3D" id="3.80.10.10">
    <property type="entry name" value="Ribonuclease Inhibitor"/>
    <property type="match status" value="1"/>
</dbReference>
<dbReference type="GO" id="GO:0009626">
    <property type="term" value="P:plant-type hypersensitive response"/>
    <property type="evidence" value="ECO:0007669"/>
    <property type="project" value="UniProtKB-ARBA"/>
</dbReference>
<dbReference type="InterPro" id="IPR032675">
    <property type="entry name" value="LRR_dom_sf"/>
</dbReference>
<dbReference type="Proteomes" id="UP000019116">
    <property type="component" value="Chromosome 1B"/>
</dbReference>
<dbReference type="Gramene" id="TraesCS1B03G0006100.1">
    <property type="protein sequence ID" value="TraesCS1B03G0006100.1.CDS1"/>
    <property type="gene ID" value="TraesCS1B03G0006100"/>
</dbReference>
<evidence type="ECO:0008006" key="7">
    <source>
        <dbReference type="Google" id="ProtNLM"/>
    </source>
</evidence>
<dbReference type="Gramene" id="TraesCS1B02G003000.1">
    <property type="protein sequence ID" value="TraesCS1B02G003000.1.cds1"/>
    <property type="gene ID" value="TraesCS1B02G003000"/>
</dbReference>
<dbReference type="InterPro" id="IPR036388">
    <property type="entry name" value="WH-like_DNA-bd_sf"/>
</dbReference>
<accession>A0A3B5YPR3</accession>
<organism evidence="5">
    <name type="scientific">Triticum aestivum</name>
    <name type="common">Wheat</name>
    <dbReference type="NCBI Taxonomy" id="4565"/>
    <lineage>
        <taxon>Eukaryota</taxon>
        <taxon>Viridiplantae</taxon>
        <taxon>Streptophyta</taxon>
        <taxon>Embryophyta</taxon>
        <taxon>Tracheophyta</taxon>
        <taxon>Spermatophyta</taxon>
        <taxon>Magnoliopsida</taxon>
        <taxon>Liliopsida</taxon>
        <taxon>Poales</taxon>
        <taxon>Poaceae</taxon>
        <taxon>BOP clade</taxon>
        <taxon>Pooideae</taxon>
        <taxon>Triticodae</taxon>
        <taxon>Triticeae</taxon>
        <taxon>Triticinae</taxon>
        <taxon>Triticum</taxon>
    </lineage>
</organism>
<dbReference type="AlphaFoldDB" id="A0A3B5YPR3"/>
<evidence type="ECO:0000313" key="5">
    <source>
        <dbReference type="EnsemblPlants" id="TraesCS1B02G003000.1.cds1"/>
    </source>
</evidence>
<dbReference type="EnsemblPlants" id="TraesCS1B02G003000.1">
    <property type="protein sequence ID" value="TraesCS1B02G003000.1.cds1"/>
    <property type="gene ID" value="TraesCS1B02G003000"/>
</dbReference>
<dbReference type="InterPro" id="IPR044974">
    <property type="entry name" value="Disease_R_plants"/>
</dbReference>
<keyword evidence="2" id="KW-0611">Plant defense</keyword>
<dbReference type="PANTHER" id="PTHR23155:SF1058">
    <property type="entry name" value="OS11G0668100 PROTEIN"/>
    <property type="match status" value="1"/>
</dbReference>